<gene>
    <name evidence="6" type="ORF">BJG266_LOCUS8191</name>
    <name evidence="7" type="ORF">QVE165_LOCUS36185</name>
</gene>
<keyword evidence="2" id="KW-0378">Hydrolase</keyword>
<comment type="similarity">
    <text evidence="1">Belongs to the 'GDXG' lipolytic enzyme family.</text>
</comment>
<keyword evidence="8" id="KW-1185">Reference proteome</keyword>
<reference evidence="6" key="1">
    <citation type="submission" date="2021-02" db="EMBL/GenBank/DDBJ databases">
        <authorList>
            <person name="Nowell W R."/>
        </authorList>
    </citation>
    <scope>NUCLEOTIDE SEQUENCE</scope>
</reference>
<dbReference type="EMBL" id="CAJNOI010000025">
    <property type="protein sequence ID" value="CAF0857480.1"/>
    <property type="molecule type" value="Genomic_DNA"/>
</dbReference>
<name>A0A813WRB3_9BILA</name>
<dbReference type="InterPro" id="IPR013094">
    <property type="entry name" value="AB_hydrolase_3"/>
</dbReference>
<dbReference type="InterPro" id="IPR029058">
    <property type="entry name" value="AB_hydrolase_fold"/>
</dbReference>
<dbReference type="SUPFAM" id="SSF53474">
    <property type="entry name" value="alpha/beta-Hydrolases"/>
    <property type="match status" value="1"/>
</dbReference>
<sequence length="405" mass="47019">MHSPSGINILLIIISIFVVLIGITYQPLPDNFPQPWKYRFLSYWAQRIEQFGYLCEQANLFTRINLIRKLHYLSIGLYQKRYPECHLKVYDKEISGIHTRIYEPEEMISYEKKTTIIYFHGGGFAVGSIETYDQATYLLANLTRTIVIAVEFRLTPEHRFPSGLEDCLTVSRELFQNEDKYQINSNRIILSGDSAGGNLALVVSQLLIQDGYKPYLICLLYPSLQFLDFTLPSYRIYLKKNILGVLNENNIILMISSLSENNLIIPNDVLFNTHVSSDDRKKLYSYMDPNKYLSISHELNEIKQGNESLIKSLKFLISPLMSPLLVPDEDLLKLPQVLLFTTEYDILRDEGYIFASRLRSLNKSIHHHHFLNAFHGAHVFLYGPLRFEIAHEMVEHTAKIIRDYL</sequence>
<dbReference type="Pfam" id="PF07859">
    <property type="entry name" value="Abhydrolase_3"/>
    <property type="match status" value="2"/>
</dbReference>
<feature type="transmembrane region" description="Helical" evidence="4">
    <location>
        <begin position="7"/>
        <end position="25"/>
    </location>
</feature>
<feature type="active site" evidence="3">
    <location>
        <position position="194"/>
    </location>
</feature>
<dbReference type="GO" id="GO:0016787">
    <property type="term" value="F:hydrolase activity"/>
    <property type="evidence" value="ECO:0007669"/>
    <property type="project" value="UniProtKB-KW"/>
</dbReference>
<evidence type="ECO:0000313" key="6">
    <source>
        <dbReference type="EMBL" id="CAF0857480.1"/>
    </source>
</evidence>
<evidence type="ECO:0000259" key="5">
    <source>
        <dbReference type="Pfam" id="PF07859"/>
    </source>
</evidence>
<keyword evidence="4" id="KW-1133">Transmembrane helix</keyword>
<feature type="domain" description="Alpha/beta hydrolase fold-3" evidence="5">
    <location>
        <begin position="318"/>
        <end position="378"/>
    </location>
</feature>
<evidence type="ECO:0000256" key="4">
    <source>
        <dbReference type="SAM" id="Phobius"/>
    </source>
</evidence>
<organism evidence="6 9">
    <name type="scientific">Adineta steineri</name>
    <dbReference type="NCBI Taxonomy" id="433720"/>
    <lineage>
        <taxon>Eukaryota</taxon>
        <taxon>Metazoa</taxon>
        <taxon>Spiralia</taxon>
        <taxon>Gnathifera</taxon>
        <taxon>Rotifera</taxon>
        <taxon>Eurotatoria</taxon>
        <taxon>Bdelloidea</taxon>
        <taxon>Adinetida</taxon>
        <taxon>Adinetidae</taxon>
        <taxon>Adineta</taxon>
    </lineage>
</organism>
<dbReference type="EMBL" id="CAJNOM010000360">
    <property type="protein sequence ID" value="CAF1390536.1"/>
    <property type="molecule type" value="Genomic_DNA"/>
</dbReference>
<protein>
    <recommendedName>
        <fullName evidence="5">Alpha/beta hydrolase fold-3 domain-containing protein</fullName>
    </recommendedName>
</protein>
<dbReference type="Gene3D" id="3.40.50.1820">
    <property type="entry name" value="alpha/beta hydrolase"/>
    <property type="match status" value="1"/>
</dbReference>
<dbReference type="InterPro" id="IPR033140">
    <property type="entry name" value="Lipase_GDXG_put_SER_AS"/>
</dbReference>
<evidence type="ECO:0000256" key="3">
    <source>
        <dbReference type="PROSITE-ProRule" id="PRU10038"/>
    </source>
</evidence>
<dbReference type="OrthoDB" id="408631at2759"/>
<feature type="domain" description="Alpha/beta hydrolase fold-3" evidence="5">
    <location>
        <begin position="116"/>
        <end position="235"/>
    </location>
</feature>
<dbReference type="Proteomes" id="UP000663832">
    <property type="component" value="Unassembled WGS sequence"/>
</dbReference>
<evidence type="ECO:0000313" key="7">
    <source>
        <dbReference type="EMBL" id="CAF1390536.1"/>
    </source>
</evidence>
<keyword evidence="4" id="KW-0472">Membrane</keyword>
<accession>A0A813WRB3</accession>
<keyword evidence="4" id="KW-0812">Transmembrane</keyword>
<dbReference type="InterPro" id="IPR050300">
    <property type="entry name" value="GDXG_lipolytic_enzyme"/>
</dbReference>
<evidence type="ECO:0000256" key="2">
    <source>
        <dbReference type="ARBA" id="ARBA00022801"/>
    </source>
</evidence>
<dbReference type="PANTHER" id="PTHR48081:SF8">
    <property type="entry name" value="ALPHA_BETA HYDROLASE FOLD-3 DOMAIN-CONTAINING PROTEIN-RELATED"/>
    <property type="match status" value="1"/>
</dbReference>
<evidence type="ECO:0000313" key="8">
    <source>
        <dbReference type="Proteomes" id="UP000663832"/>
    </source>
</evidence>
<evidence type="ECO:0000313" key="9">
    <source>
        <dbReference type="Proteomes" id="UP000663877"/>
    </source>
</evidence>
<comment type="caution">
    <text evidence="6">The sequence shown here is derived from an EMBL/GenBank/DDBJ whole genome shotgun (WGS) entry which is preliminary data.</text>
</comment>
<dbReference type="AlphaFoldDB" id="A0A813WRB3"/>
<evidence type="ECO:0000256" key="1">
    <source>
        <dbReference type="ARBA" id="ARBA00010515"/>
    </source>
</evidence>
<dbReference type="PANTHER" id="PTHR48081">
    <property type="entry name" value="AB HYDROLASE SUPERFAMILY PROTEIN C4A8.06C"/>
    <property type="match status" value="1"/>
</dbReference>
<proteinExistence type="inferred from homology"/>
<dbReference type="Proteomes" id="UP000663877">
    <property type="component" value="Unassembled WGS sequence"/>
</dbReference>
<dbReference type="PROSITE" id="PS01174">
    <property type="entry name" value="LIPASE_GDXG_SER"/>
    <property type="match status" value="1"/>
</dbReference>